<evidence type="ECO:0000313" key="3">
    <source>
        <dbReference type="Proteomes" id="UP000054217"/>
    </source>
</evidence>
<proteinExistence type="predicted"/>
<dbReference type="EMBL" id="KN831949">
    <property type="protein sequence ID" value="KIO11849.1"/>
    <property type="molecule type" value="Genomic_DNA"/>
</dbReference>
<feature type="region of interest" description="Disordered" evidence="1">
    <location>
        <begin position="244"/>
        <end position="291"/>
    </location>
</feature>
<evidence type="ECO:0000313" key="2">
    <source>
        <dbReference type="EMBL" id="KIO11849.1"/>
    </source>
</evidence>
<dbReference type="InParanoid" id="A0A0C3PT44"/>
<sequence>MHPSPDKSSVHPDHSNSSDLCSALLRTHLLSKSYTLDGAVGDTYFPLAQPVRYYPQLTSCLFKVSIETRPQNRPYLSRKRERTHIITRSATIRFVPFLVAAEALVSESYSFSDSVQCNLEPSQVVHPSVTYMPNYTAWATELGSATPDNSYSMPPQNAVQAPANETQFTNCPPARCLYPNVDGTPCLQEINCATVPSHFVAHGIENKSRKKVIHCQWSGCVKKVTRHTFPRHIREVHLRHIRGTNIHKPDSPSLGDPMNSANDPIDRGISAQMRSTNRGLEQSSLSKYPSL</sequence>
<protein>
    <submittedName>
        <fullName evidence="2">Uncharacterized protein</fullName>
    </submittedName>
</protein>
<dbReference type="Proteomes" id="UP000054217">
    <property type="component" value="Unassembled WGS sequence"/>
</dbReference>
<reference evidence="3" key="2">
    <citation type="submission" date="2015-01" db="EMBL/GenBank/DDBJ databases">
        <title>Evolutionary Origins and Diversification of the Mycorrhizal Mutualists.</title>
        <authorList>
            <consortium name="DOE Joint Genome Institute"/>
            <consortium name="Mycorrhizal Genomics Consortium"/>
            <person name="Kohler A."/>
            <person name="Kuo A."/>
            <person name="Nagy L.G."/>
            <person name="Floudas D."/>
            <person name="Copeland A."/>
            <person name="Barry K.W."/>
            <person name="Cichocki N."/>
            <person name="Veneault-Fourrey C."/>
            <person name="LaButti K."/>
            <person name="Lindquist E.A."/>
            <person name="Lipzen A."/>
            <person name="Lundell T."/>
            <person name="Morin E."/>
            <person name="Murat C."/>
            <person name="Riley R."/>
            <person name="Ohm R."/>
            <person name="Sun H."/>
            <person name="Tunlid A."/>
            <person name="Henrissat B."/>
            <person name="Grigoriev I.V."/>
            <person name="Hibbett D.S."/>
            <person name="Martin F."/>
        </authorList>
    </citation>
    <scope>NUCLEOTIDE SEQUENCE [LARGE SCALE GENOMIC DNA]</scope>
    <source>
        <strain evidence="3">Marx 270</strain>
    </source>
</reference>
<reference evidence="2 3" key="1">
    <citation type="submission" date="2014-04" db="EMBL/GenBank/DDBJ databases">
        <authorList>
            <consortium name="DOE Joint Genome Institute"/>
            <person name="Kuo A."/>
            <person name="Kohler A."/>
            <person name="Costa M.D."/>
            <person name="Nagy L.G."/>
            <person name="Floudas D."/>
            <person name="Copeland A."/>
            <person name="Barry K.W."/>
            <person name="Cichocki N."/>
            <person name="Veneault-Fourrey C."/>
            <person name="LaButti K."/>
            <person name="Lindquist E.A."/>
            <person name="Lipzen A."/>
            <person name="Lundell T."/>
            <person name="Morin E."/>
            <person name="Murat C."/>
            <person name="Sun H."/>
            <person name="Tunlid A."/>
            <person name="Henrissat B."/>
            <person name="Grigoriev I.V."/>
            <person name="Hibbett D.S."/>
            <person name="Martin F."/>
            <person name="Nordberg H.P."/>
            <person name="Cantor M.N."/>
            <person name="Hua S.X."/>
        </authorList>
    </citation>
    <scope>NUCLEOTIDE SEQUENCE [LARGE SCALE GENOMIC DNA]</scope>
    <source>
        <strain evidence="2 3">Marx 270</strain>
    </source>
</reference>
<name>A0A0C3PT44_PISTI</name>
<gene>
    <name evidence="2" type="ORF">M404DRAFT_800781</name>
</gene>
<evidence type="ECO:0000256" key="1">
    <source>
        <dbReference type="SAM" id="MobiDB-lite"/>
    </source>
</evidence>
<accession>A0A0C3PT44</accession>
<dbReference type="OrthoDB" id="2679551at2759"/>
<keyword evidence="3" id="KW-1185">Reference proteome</keyword>
<dbReference type="HOGENOM" id="CLU_083389_0_0_1"/>
<dbReference type="AlphaFoldDB" id="A0A0C3PT44"/>
<organism evidence="2 3">
    <name type="scientific">Pisolithus tinctorius Marx 270</name>
    <dbReference type="NCBI Taxonomy" id="870435"/>
    <lineage>
        <taxon>Eukaryota</taxon>
        <taxon>Fungi</taxon>
        <taxon>Dikarya</taxon>
        <taxon>Basidiomycota</taxon>
        <taxon>Agaricomycotina</taxon>
        <taxon>Agaricomycetes</taxon>
        <taxon>Agaricomycetidae</taxon>
        <taxon>Boletales</taxon>
        <taxon>Sclerodermatineae</taxon>
        <taxon>Pisolithaceae</taxon>
        <taxon>Pisolithus</taxon>
    </lineage>
</organism>
<feature type="compositionally biased region" description="Polar residues" evidence="1">
    <location>
        <begin position="272"/>
        <end position="291"/>
    </location>
</feature>